<keyword evidence="2" id="KW-0472">Membrane</keyword>
<feature type="transmembrane region" description="Helical" evidence="2">
    <location>
        <begin position="39"/>
        <end position="59"/>
    </location>
</feature>
<dbReference type="Proteomes" id="UP000738349">
    <property type="component" value="Unassembled WGS sequence"/>
</dbReference>
<accession>A0A9P9J5A5</accession>
<proteinExistence type="predicted"/>
<organism evidence="3 4">
    <name type="scientific">Dactylonectria macrodidyma</name>
    <dbReference type="NCBI Taxonomy" id="307937"/>
    <lineage>
        <taxon>Eukaryota</taxon>
        <taxon>Fungi</taxon>
        <taxon>Dikarya</taxon>
        <taxon>Ascomycota</taxon>
        <taxon>Pezizomycotina</taxon>
        <taxon>Sordariomycetes</taxon>
        <taxon>Hypocreomycetidae</taxon>
        <taxon>Hypocreales</taxon>
        <taxon>Nectriaceae</taxon>
        <taxon>Dactylonectria</taxon>
    </lineage>
</organism>
<evidence type="ECO:0000313" key="4">
    <source>
        <dbReference type="Proteomes" id="UP000738349"/>
    </source>
</evidence>
<evidence type="ECO:0000256" key="1">
    <source>
        <dbReference type="SAM" id="MobiDB-lite"/>
    </source>
</evidence>
<gene>
    <name evidence="3" type="ORF">EDB81DRAFT_471498</name>
</gene>
<name>A0A9P9J5A5_9HYPO</name>
<keyword evidence="2" id="KW-0812">Transmembrane</keyword>
<sequence length="162" mass="17158">MTASSIMNKCVSTLSDKSINQGRHLSESSGSSGLSCSGLLGLLGFIRVAVLSCLILVLVGATEGTLGSIGCRSMQHTENSTNRLVGACWGRSQRIDTPRRQSIIDHDMGILGILGIACLQKGRRQRPKARLSTSKHVQAQIHDPGPAAPLAPSKTKPRSSRS</sequence>
<reference evidence="3" key="1">
    <citation type="journal article" date="2021" name="Nat. Commun.">
        <title>Genetic determinants of endophytism in the Arabidopsis root mycobiome.</title>
        <authorList>
            <person name="Mesny F."/>
            <person name="Miyauchi S."/>
            <person name="Thiergart T."/>
            <person name="Pickel B."/>
            <person name="Atanasova L."/>
            <person name="Karlsson M."/>
            <person name="Huettel B."/>
            <person name="Barry K.W."/>
            <person name="Haridas S."/>
            <person name="Chen C."/>
            <person name="Bauer D."/>
            <person name="Andreopoulos W."/>
            <person name="Pangilinan J."/>
            <person name="LaButti K."/>
            <person name="Riley R."/>
            <person name="Lipzen A."/>
            <person name="Clum A."/>
            <person name="Drula E."/>
            <person name="Henrissat B."/>
            <person name="Kohler A."/>
            <person name="Grigoriev I.V."/>
            <person name="Martin F.M."/>
            <person name="Hacquard S."/>
        </authorList>
    </citation>
    <scope>NUCLEOTIDE SEQUENCE</scope>
    <source>
        <strain evidence="3">MPI-CAGE-AT-0147</strain>
    </source>
</reference>
<dbReference type="AlphaFoldDB" id="A0A9P9J5A5"/>
<evidence type="ECO:0000256" key="2">
    <source>
        <dbReference type="SAM" id="Phobius"/>
    </source>
</evidence>
<feature type="region of interest" description="Disordered" evidence="1">
    <location>
        <begin position="125"/>
        <end position="162"/>
    </location>
</feature>
<keyword evidence="2" id="KW-1133">Transmembrane helix</keyword>
<dbReference type="EMBL" id="JAGMUV010000007">
    <property type="protein sequence ID" value="KAH7148698.1"/>
    <property type="molecule type" value="Genomic_DNA"/>
</dbReference>
<comment type="caution">
    <text evidence="3">The sequence shown here is derived from an EMBL/GenBank/DDBJ whole genome shotgun (WGS) entry which is preliminary data.</text>
</comment>
<evidence type="ECO:0000313" key="3">
    <source>
        <dbReference type="EMBL" id="KAH7148698.1"/>
    </source>
</evidence>
<keyword evidence="4" id="KW-1185">Reference proteome</keyword>
<protein>
    <submittedName>
        <fullName evidence="3">Uncharacterized protein</fullName>
    </submittedName>
</protein>